<evidence type="ECO:0000256" key="4">
    <source>
        <dbReference type="ARBA" id="ARBA00007707"/>
    </source>
</evidence>
<feature type="binding site" evidence="20">
    <location>
        <begin position="101"/>
        <end position="103"/>
    </location>
    <ligand>
        <name>UDP-N-acetyl-alpha-D-glucosamine</name>
        <dbReference type="ChEBI" id="CHEBI:57705"/>
    </ligand>
</feature>
<comment type="cofactor">
    <cofactor evidence="20">
        <name>Mg(2+)</name>
        <dbReference type="ChEBI" id="CHEBI:18420"/>
    </cofactor>
    <text evidence="20">Binds 1 Mg(2+) ion per subunit.</text>
</comment>
<dbReference type="InterPro" id="IPR011004">
    <property type="entry name" value="Trimer_LpxA-like_sf"/>
</dbReference>
<keyword evidence="6 20" id="KW-0963">Cytoplasm</keyword>
<feature type="binding site" evidence="20">
    <location>
        <position position="423"/>
    </location>
    <ligand>
        <name>acetyl-CoA</name>
        <dbReference type="ChEBI" id="CHEBI:57288"/>
    </ligand>
</feature>
<comment type="subunit">
    <text evidence="20">Homotrimer.</text>
</comment>
<dbReference type="GO" id="GO:0000902">
    <property type="term" value="P:cell morphogenesis"/>
    <property type="evidence" value="ECO:0007669"/>
    <property type="project" value="UniProtKB-UniRule"/>
</dbReference>
<evidence type="ECO:0000256" key="15">
    <source>
        <dbReference type="ARBA" id="ARBA00023315"/>
    </source>
</evidence>
<evidence type="ECO:0000256" key="12">
    <source>
        <dbReference type="ARBA" id="ARBA00022960"/>
    </source>
</evidence>
<comment type="pathway">
    <text evidence="2 20">Nucleotide-sugar biosynthesis; UDP-N-acetyl-alpha-D-glucosamine biosynthesis; N-acetyl-alpha-D-glucosamine 1-phosphate from alpha-D-glucosamine 6-phosphate (route II): step 2/2.</text>
</comment>
<dbReference type="GO" id="GO:0016020">
    <property type="term" value="C:membrane"/>
    <property type="evidence" value="ECO:0007669"/>
    <property type="project" value="GOC"/>
</dbReference>
<comment type="caution">
    <text evidence="20">Lacks conserved residue(s) required for the propagation of feature annotation.</text>
</comment>
<evidence type="ECO:0000256" key="10">
    <source>
        <dbReference type="ARBA" id="ARBA00022737"/>
    </source>
</evidence>
<feature type="binding site" evidence="20">
    <location>
        <position position="377"/>
    </location>
    <ligand>
        <name>UDP-N-acetyl-alpha-D-glucosamine</name>
        <dbReference type="ChEBI" id="CHEBI:57705"/>
    </ligand>
</feature>
<comment type="catalytic activity">
    <reaction evidence="17 20">
        <text>alpha-D-glucosamine 1-phosphate + acetyl-CoA = N-acetyl-alpha-D-glucosamine 1-phosphate + CoA + H(+)</text>
        <dbReference type="Rhea" id="RHEA:13725"/>
        <dbReference type="ChEBI" id="CHEBI:15378"/>
        <dbReference type="ChEBI" id="CHEBI:57287"/>
        <dbReference type="ChEBI" id="CHEBI:57288"/>
        <dbReference type="ChEBI" id="CHEBI:57776"/>
        <dbReference type="ChEBI" id="CHEBI:58516"/>
        <dbReference type="EC" id="2.3.1.157"/>
    </reaction>
</comment>
<dbReference type="UniPathway" id="UPA00973"/>
<evidence type="ECO:0000256" key="14">
    <source>
        <dbReference type="ARBA" id="ARBA00023268"/>
    </source>
</evidence>
<dbReference type="SUPFAM" id="SSF53448">
    <property type="entry name" value="Nucleotide-diphospho-sugar transferases"/>
    <property type="match status" value="1"/>
</dbReference>
<dbReference type="GO" id="GO:0000287">
    <property type="term" value="F:magnesium ion binding"/>
    <property type="evidence" value="ECO:0007669"/>
    <property type="project" value="UniProtKB-UniRule"/>
</dbReference>
<feature type="domain" description="Nucleotidyl transferase" evidence="21">
    <location>
        <begin position="5"/>
        <end position="220"/>
    </location>
</feature>
<evidence type="ECO:0000256" key="8">
    <source>
        <dbReference type="ARBA" id="ARBA00022695"/>
    </source>
</evidence>
<accession>A0A401LBP3</accession>
<dbReference type="EMBL" id="BHVZ01000001">
    <property type="protein sequence ID" value="GCB28939.1"/>
    <property type="molecule type" value="Genomic_DNA"/>
</dbReference>
<dbReference type="CDD" id="cd02540">
    <property type="entry name" value="GT2_GlmU_N_bac"/>
    <property type="match status" value="1"/>
</dbReference>
<name>A0A401LBP3_9FIRM</name>
<feature type="region of interest" description="N-acetyltransferase" evidence="20">
    <location>
        <begin position="252"/>
        <end position="456"/>
    </location>
</feature>
<dbReference type="InterPro" id="IPR038009">
    <property type="entry name" value="GlmU_C_LbH"/>
</dbReference>
<feature type="binding site" evidence="20">
    <location>
        <position position="228"/>
    </location>
    <ligand>
        <name>UDP-N-acetyl-alpha-D-glucosamine</name>
        <dbReference type="ChEBI" id="CHEBI:57705"/>
    </ligand>
</feature>
<evidence type="ECO:0000256" key="6">
    <source>
        <dbReference type="ARBA" id="ARBA00022490"/>
    </source>
</evidence>
<dbReference type="GO" id="GO:0003977">
    <property type="term" value="F:UDP-N-acetylglucosamine diphosphorylase activity"/>
    <property type="evidence" value="ECO:0007669"/>
    <property type="project" value="UniProtKB-UniRule"/>
</dbReference>
<keyword evidence="14 20" id="KW-0511">Multifunctional enzyme</keyword>
<feature type="region of interest" description="Pyrophosphorylase" evidence="20">
    <location>
        <begin position="1"/>
        <end position="230"/>
    </location>
</feature>
<dbReference type="GO" id="GO:0008360">
    <property type="term" value="P:regulation of cell shape"/>
    <property type="evidence" value="ECO:0007669"/>
    <property type="project" value="UniProtKB-KW"/>
</dbReference>
<comment type="similarity">
    <text evidence="5 20">In the N-terminal section; belongs to the N-acetylglucosamine-1-phosphate uridyltransferase family.</text>
</comment>
<feature type="binding site" evidence="20">
    <location>
        <position position="366"/>
    </location>
    <ligand>
        <name>UDP-N-acetyl-alpha-D-glucosamine</name>
        <dbReference type="ChEBI" id="CHEBI:57705"/>
    </ligand>
</feature>
<comment type="caution">
    <text evidence="22">The sequence shown here is derived from an EMBL/GenBank/DDBJ whole genome shotgun (WGS) entry which is preliminary data.</text>
</comment>
<feature type="binding site" evidence="20">
    <location>
        <position position="440"/>
    </location>
    <ligand>
        <name>acetyl-CoA</name>
        <dbReference type="ChEBI" id="CHEBI:57288"/>
    </ligand>
</feature>
<feature type="binding site" evidence="20">
    <location>
        <position position="228"/>
    </location>
    <ligand>
        <name>Mg(2+)</name>
        <dbReference type="ChEBI" id="CHEBI:18420"/>
    </ligand>
</feature>
<keyword evidence="7 20" id="KW-0808">Transferase</keyword>
<feature type="binding site" evidence="20">
    <location>
        <position position="170"/>
    </location>
    <ligand>
        <name>UDP-N-acetyl-alpha-D-glucosamine</name>
        <dbReference type="ChEBI" id="CHEBI:57705"/>
    </ligand>
</feature>
<comment type="function">
    <text evidence="19 20">Catalyzes the last two sequential reactions in the de novo biosynthetic pathway for UDP-N-acetylglucosamine (UDP-GlcNAc). The C-terminal domain catalyzes the transfer of acetyl group from acetyl coenzyme A to glucosamine-1-phosphate (GlcN-1-P) to produce N-acetylglucosamine-1-phosphate (GlcNAc-1-P), which is converted into UDP-GlcNAc by the transfer of uridine 5-monophosphate (from uridine 5-triphosphate), a reaction catalyzed by the N-terminal domain.</text>
</comment>
<dbReference type="OrthoDB" id="9775031at2"/>
<feature type="binding site" evidence="20">
    <location>
        <position position="103"/>
    </location>
    <ligand>
        <name>Mg(2+)</name>
        <dbReference type="ChEBI" id="CHEBI:18420"/>
    </ligand>
</feature>
<keyword evidence="12 20" id="KW-0133">Cell shape</keyword>
<dbReference type="NCBIfam" id="NF010934">
    <property type="entry name" value="PRK14354.1"/>
    <property type="match status" value="1"/>
</dbReference>
<protein>
    <recommendedName>
        <fullName evidence="20">Bifunctional protein GlmU</fullName>
    </recommendedName>
    <domain>
        <recommendedName>
            <fullName evidence="20">UDP-N-acetylglucosamine pyrophosphorylase</fullName>
            <ecNumber evidence="20">2.7.7.23</ecNumber>
        </recommendedName>
        <alternativeName>
            <fullName evidence="20">N-acetylglucosamine-1-phosphate uridyltransferase</fullName>
        </alternativeName>
    </domain>
    <domain>
        <recommendedName>
            <fullName evidence="20">Glucosamine-1-phosphate N-acetyltransferase</fullName>
            <ecNumber evidence="20">2.3.1.157</ecNumber>
        </recommendedName>
    </domain>
</protein>
<dbReference type="InterPro" id="IPR050065">
    <property type="entry name" value="GlmU-like"/>
</dbReference>
<feature type="binding site" evidence="20">
    <location>
        <position position="140"/>
    </location>
    <ligand>
        <name>UDP-N-acetyl-alpha-D-glucosamine</name>
        <dbReference type="ChEBI" id="CHEBI:57705"/>
    </ligand>
</feature>
<evidence type="ECO:0000256" key="16">
    <source>
        <dbReference type="ARBA" id="ARBA00023316"/>
    </source>
</evidence>
<dbReference type="NCBIfam" id="TIGR01173">
    <property type="entry name" value="glmU"/>
    <property type="match status" value="1"/>
</dbReference>
<feature type="binding site" evidence="20">
    <location>
        <position position="333"/>
    </location>
    <ligand>
        <name>UDP-N-acetyl-alpha-D-glucosamine</name>
        <dbReference type="ChEBI" id="CHEBI:57705"/>
    </ligand>
</feature>
<dbReference type="InterPro" id="IPR029044">
    <property type="entry name" value="Nucleotide-diphossugar_trans"/>
</dbReference>
<feature type="binding site" evidence="20">
    <location>
        <begin position="386"/>
        <end position="387"/>
    </location>
    <ligand>
        <name>acetyl-CoA</name>
        <dbReference type="ChEBI" id="CHEBI:57288"/>
    </ligand>
</feature>
<keyword evidence="9 20" id="KW-0479">Metal-binding</keyword>
<evidence type="ECO:0000256" key="1">
    <source>
        <dbReference type="ARBA" id="ARBA00004496"/>
    </source>
</evidence>
<evidence type="ECO:0000313" key="23">
    <source>
        <dbReference type="Proteomes" id="UP000287361"/>
    </source>
</evidence>
<keyword evidence="15 20" id="KW-0012">Acyltransferase</keyword>
<dbReference type="EC" id="2.3.1.157" evidence="20"/>
<dbReference type="PANTHER" id="PTHR43584">
    <property type="entry name" value="NUCLEOTIDYL TRANSFERASE"/>
    <property type="match status" value="1"/>
</dbReference>
<evidence type="ECO:0000256" key="3">
    <source>
        <dbReference type="ARBA" id="ARBA00005208"/>
    </source>
</evidence>
<feature type="region of interest" description="Linker" evidence="20">
    <location>
        <begin position="231"/>
        <end position="251"/>
    </location>
</feature>
<feature type="binding site" evidence="20">
    <location>
        <begin position="79"/>
        <end position="80"/>
    </location>
    <ligand>
        <name>UDP-N-acetyl-alpha-D-glucosamine</name>
        <dbReference type="ChEBI" id="CHEBI:57705"/>
    </ligand>
</feature>
<organism evidence="22 23">
    <name type="scientific">Anaerotignum faecicola</name>
    <dbReference type="NCBI Taxonomy" id="2358141"/>
    <lineage>
        <taxon>Bacteria</taxon>
        <taxon>Bacillati</taxon>
        <taxon>Bacillota</taxon>
        <taxon>Clostridia</taxon>
        <taxon>Lachnospirales</taxon>
        <taxon>Anaerotignaceae</taxon>
        <taxon>Anaerotignum</taxon>
    </lineage>
</organism>
<keyword evidence="8 20" id="KW-0548">Nucleotidyltransferase</keyword>
<keyword evidence="13 20" id="KW-0573">Peptidoglycan synthesis</keyword>
<reference evidence="22 23" key="1">
    <citation type="submission" date="2018-10" db="EMBL/GenBank/DDBJ databases">
        <title>Draft Genome Sequence of Anaerotignum sp. KCTC 15736.</title>
        <authorList>
            <person name="Choi S.H."/>
            <person name="Kim J.S."/>
            <person name="Kang S.W."/>
            <person name="Lee J.S."/>
            <person name="Park S.H."/>
        </authorList>
    </citation>
    <scope>NUCLEOTIDE SEQUENCE [LARGE SCALE GENOMIC DNA]</scope>
    <source>
        <strain evidence="22 23">KCTC 15736</strain>
    </source>
</reference>
<comment type="similarity">
    <text evidence="4 20">In the C-terminal section; belongs to the transferase hexapeptide repeat family.</text>
</comment>
<evidence type="ECO:0000256" key="19">
    <source>
        <dbReference type="ARBA" id="ARBA00049628"/>
    </source>
</evidence>
<evidence type="ECO:0000256" key="5">
    <source>
        <dbReference type="ARBA" id="ARBA00007947"/>
    </source>
</evidence>
<proteinExistence type="inferred from homology"/>
<dbReference type="InterPro" id="IPR005835">
    <property type="entry name" value="NTP_transferase_dom"/>
</dbReference>
<comment type="subcellular location">
    <subcellularLocation>
        <location evidence="1 20">Cytoplasm</location>
    </subcellularLocation>
</comment>
<dbReference type="GO" id="GO:0071555">
    <property type="term" value="P:cell wall organization"/>
    <property type="evidence" value="ECO:0007669"/>
    <property type="project" value="UniProtKB-KW"/>
</dbReference>
<dbReference type="GO" id="GO:0006048">
    <property type="term" value="P:UDP-N-acetylglucosamine biosynthetic process"/>
    <property type="evidence" value="ECO:0007669"/>
    <property type="project" value="UniProtKB-UniPathway"/>
</dbReference>
<dbReference type="UniPathway" id="UPA00113">
    <property type="reaction ID" value="UER00532"/>
</dbReference>
<dbReference type="GO" id="GO:0005737">
    <property type="term" value="C:cytoplasm"/>
    <property type="evidence" value="ECO:0007669"/>
    <property type="project" value="UniProtKB-SubCell"/>
</dbReference>
<evidence type="ECO:0000256" key="17">
    <source>
        <dbReference type="ARBA" id="ARBA00048247"/>
    </source>
</evidence>
<dbReference type="PANTHER" id="PTHR43584:SF3">
    <property type="entry name" value="BIFUNCTIONAL PROTEIN GLMU"/>
    <property type="match status" value="1"/>
</dbReference>
<evidence type="ECO:0000256" key="20">
    <source>
        <dbReference type="HAMAP-Rule" id="MF_01631"/>
    </source>
</evidence>
<evidence type="ECO:0000256" key="9">
    <source>
        <dbReference type="ARBA" id="ARBA00022723"/>
    </source>
</evidence>
<feature type="binding site" evidence="20">
    <location>
        <position position="23"/>
    </location>
    <ligand>
        <name>UDP-N-acetyl-alpha-D-glucosamine</name>
        <dbReference type="ChEBI" id="CHEBI:57705"/>
    </ligand>
</feature>
<evidence type="ECO:0000313" key="22">
    <source>
        <dbReference type="EMBL" id="GCB28939.1"/>
    </source>
</evidence>
<dbReference type="GO" id="GO:0009245">
    <property type="term" value="P:lipid A biosynthetic process"/>
    <property type="evidence" value="ECO:0007669"/>
    <property type="project" value="UniProtKB-UniRule"/>
</dbReference>
<evidence type="ECO:0000256" key="18">
    <source>
        <dbReference type="ARBA" id="ARBA00048493"/>
    </source>
</evidence>
<keyword evidence="11 20" id="KW-0460">Magnesium</keyword>
<comment type="pathway">
    <text evidence="3 20">Nucleotide-sugar biosynthesis; UDP-N-acetyl-alpha-D-glucosamine biosynthesis; UDP-N-acetyl-alpha-D-glucosamine from N-acetyl-alpha-D-glucosamine 1-phosphate: step 1/1.</text>
</comment>
<dbReference type="Pfam" id="PF00132">
    <property type="entry name" value="Hexapep"/>
    <property type="match status" value="3"/>
</dbReference>
<feature type="binding site" evidence="20">
    <location>
        <begin position="9"/>
        <end position="12"/>
    </location>
    <ligand>
        <name>UDP-N-acetyl-alpha-D-glucosamine</name>
        <dbReference type="ChEBI" id="CHEBI:57705"/>
    </ligand>
</feature>
<evidence type="ECO:0000256" key="11">
    <source>
        <dbReference type="ARBA" id="ARBA00022842"/>
    </source>
</evidence>
<evidence type="ECO:0000256" key="2">
    <source>
        <dbReference type="ARBA" id="ARBA00005166"/>
    </source>
</evidence>
<keyword evidence="23" id="KW-1185">Reference proteome</keyword>
<dbReference type="EC" id="2.7.7.23" evidence="20"/>
<feature type="binding site" evidence="20">
    <location>
        <position position="155"/>
    </location>
    <ligand>
        <name>UDP-N-acetyl-alpha-D-glucosamine</name>
        <dbReference type="ChEBI" id="CHEBI:57705"/>
    </ligand>
</feature>
<keyword evidence="16 20" id="KW-0961">Cell wall biogenesis/degradation</keyword>
<dbReference type="Proteomes" id="UP000287361">
    <property type="component" value="Unassembled WGS sequence"/>
</dbReference>
<evidence type="ECO:0000256" key="13">
    <source>
        <dbReference type="ARBA" id="ARBA00022984"/>
    </source>
</evidence>
<dbReference type="Gene3D" id="2.160.10.10">
    <property type="entry name" value="Hexapeptide repeat proteins"/>
    <property type="match status" value="1"/>
</dbReference>
<gene>
    <name evidence="20 22" type="primary">glmU</name>
    <name evidence="22" type="ORF">KGMB03357_06000</name>
</gene>
<dbReference type="InterPro" id="IPR005882">
    <property type="entry name" value="Bifunctional_GlmU"/>
</dbReference>
<feature type="active site" description="Proton acceptor" evidence="20">
    <location>
        <position position="363"/>
    </location>
</feature>
<dbReference type="Pfam" id="PF00483">
    <property type="entry name" value="NTP_transferase"/>
    <property type="match status" value="1"/>
</dbReference>
<dbReference type="SUPFAM" id="SSF51161">
    <property type="entry name" value="Trimeric LpxA-like enzymes"/>
    <property type="match status" value="1"/>
</dbReference>
<dbReference type="InterPro" id="IPR001451">
    <property type="entry name" value="Hexapep"/>
</dbReference>
<sequence>MRQLKAIILAAGEGSRMKSKKPKVLHEILNKSMVDYVIETAKGCGAEDVCVVVGHKAEEVKAGIRAEGISFALQAEQKGTGHAVMMAGDFIDESSDMLILYGDTPLITGETLTKLVEVHRTEGHSVTVVSSKIEDPAGYGRIMRDDHGGFERIVEHKDATDTQRMINEINTGIYIFNGRELKESLGKLNNNNAQGEYYLTDCLELILKAGGKVEAVVAKDADEFFGVNSRVQLAEAAKIMKHRINRKHMESGVTLVDPENTYIGSDVKIGMDTVILPGCVLEGNTEIGEDCEIGPNSRLTDTKLGNGVKFQTSTAIESEIGNETTVGPFAYIRPNCHIGNRVKVGDFVEVKNSTIGDGTKIPHLSYVGDTDAGEKINFGCGSIMVNYDGKKKHRTTIEDNVFVGCNVNLVAPVTVKKGSYIAAGSTITKDVPEDVLAVARARQQVIEGWTKKRIER</sequence>
<comment type="catalytic activity">
    <reaction evidence="18 20">
        <text>N-acetyl-alpha-D-glucosamine 1-phosphate + UTP + H(+) = UDP-N-acetyl-alpha-D-glucosamine + diphosphate</text>
        <dbReference type="Rhea" id="RHEA:13509"/>
        <dbReference type="ChEBI" id="CHEBI:15378"/>
        <dbReference type="ChEBI" id="CHEBI:33019"/>
        <dbReference type="ChEBI" id="CHEBI:46398"/>
        <dbReference type="ChEBI" id="CHEBI:57705"/>
        <dbReference type="ChEBI" id="CHEBI:57776"/>
        <dbReference type="EC" id="2.7.7.23"/>
    </reaction>
</comment>
<dbReference type="GO" id="GO:0019134">
    <property type="term" value="F:glucosamine-1-phosphate N-acetyltransferase activity"/>
    <property type="evidence" value="ECO:0007669"/>
    <property type="project" value="UniProtKB-UniRule"/>
</dbReference>
<evidence type="ECO:0000256" key="7">
    <source>
        <dbReference type="ARBA" id="ARBA00022679"/>
    </source>
</evidence>
<feature type="binding site" evidence="20">
    <location>
        <position position="351"/>
    </location>
    <ligand>
        <name>UDP-N-acetyl-alpha-D-glucosamine</name>
        <dbReference type="ChEBI" id="CHEBI:57705"/>
    </ligand>
</feature>
<dbReference type="AlphaFoldDB" id="A0A401LBP3"/>
<keyword evidence="10 20" id="KW-0677">Repeat</keyword>
<feature type="binding site" evidence="20">
    <location>
        <position position="74"/>
    </location>
    <ligand>
        <name>UDP-N-acetyl-alpha-D-glucosamine</name>
        <dbReference type="ChEBI" id="CHEBI:57705"/>
    </ligand>
</feature>
<comment type="pathway">
    <text evidence="20">Bacterial outer membrane biogenesis; LPS lipid A biosynthesis.</text>
</comment>
<dbReference type="CDD" id="cd03353">
    <property type="entry name" value="LbH_GlmU_C"/>
    <property type="match status" value="1"/>
</dbReference>
<evidence type="ECO:0000259" key="21">
    <source>
        <dbReference type="Pfam" id="PF00483"/>
    </source>
</evidence>
<dbReference type="GO" id="GO:0009252">
    <property type="term" value="P:peptidoglycan biosynthetic process"/>
    <property type="evidence" value="ECO:0007669"/>
    <property type="project" value="UniProtKB-UniRule"/>
</dbReference>
<dbReference type="HAMAP" id="MF_01631">
    <property type="entry name" value="GlmU"/>
    <property type="match status" value="1"/>
</dbReference>
<dbReference type="Gene3D" id="3.90.550.10">
    <property type="entry name" value="Spore Coat Polysaccharide Biosynthesis Protein SpsA, Chain A"/>
    <property type="match status" value="1"/>
</dbReference>